<dbReference type="InterPro" id="IPR011701">
    <property type="entry name" value="MFS"/>
</dbReference>
<dbReference type="Pfam" id="PF07690">
    <property type="entry name" value="MFS_1"/>
    <property type="match status" value="2"/>
</dbReference>
<dbReference type="GO" id="GO:0022857">
    <property type="term" value="F:transmembrane transporter activity"/>
    <property type="evidence" value="ECO:0007669"/>
    <property type="project" value="InterPro"/>
</dbReference>
<dbReference type="Gene3D" id="1.20.1250.20">
    <property type="entry name" value="MFS general substrate transporter like domains"/>
    <property type="match status" value="2"/>
</dbReference>
<evidence type="ECO:0000313" key="9">
    <source>
        <dbReference type="Proteomes" id="UP000198923"/>
    </source>
</evidence>
<evidence type="ECO:0000256" key="2">
    <source>
        <dbReference type="ARBA" id="ARBA00022692"/>
    </source>
</evidence>
<dbReference type="InterPro" id="IPR005829">
    <property type="entry name" value="Sugar_transporter_CS"/>
</dbReference>
<evidence type="ECO:0000259" key="7">
    <source>
        <dbReference type="PROSITE" id="PS50850"/>
    </source>
</evidence>
<dbReference type="InterPro" id="IPR020846">
    <property type="entry name" value="MFS_dom"/>
</dbReference>
<organism evidence="8 9">
    <name type="scientific">Sinosporangium album</name>
    <dbReference type="NCBI Taxonomy" id="504805"/>
    <lineage>
        <taxon>Bacteria</taxon>
        <taxon>Bacillati</taxon>
        <taxon>Actinomycetota</taxon>
        <taxon>Actinomycetes</taxon>
        <taxon>Streptosporangiales</taxon>
        <taxon>Streptosporangiaceae</taxon>
        <taxon>Sinosporangium</taxon>
    </lineage>
</organism>
<feature type="transmembrane region" description="Helical" evidence="6">
    <location>
        <begin position="445"/>
        <end position="469"/>
    </location>
</feature>
<feature type="compositionally biased region" description="Basic residues" evidence="5">
    <location>
        <begin position="476"/>
        <end position="485"/>
    </location>
</feature>
<feature type="compositionally biased region" description="Gly residues" evidence="5">
    <location>
        <begin position="654"/>
        <end position="664"/>
    </location>
</feature>
<feature type="compositionally biased region" description="Low complexity" evidence="5">
    <location>
        <begin position="665"/>
        <end position="680"/>
    </location>
</feature>
<dbReference type="PROSITE" id="PS50850">
    <property type="entry name" value="MFS"/>
    <property type="match status" value="1"/>
</dbReference>
<dbReference type="EMBL" id="FNCN01000032">
    <property type="protein sequence ID" value="SDI05900.1"/>
    <property type="molecule type" value="Genomic_DNA"/>
</dbReference>
<name>A0A1G8HHI0_9ACTN</name>
<feature type="transmembrane region" description="Helical" evidence="6">
    <location>
        <begin position="186"/>
        <end position="208"/>
    </location>
</feature>
<feature type="transmembrane region" description="Helical" evidence="6">
    <location>
        <begin position="415"/>
        <end position="433"/>
    </location>
</feature>
<comment type="subcellular location">
    <subcellularLocation>
        <location evidence="1">Cell membrane</location>
        <topology evidence="1">Multi-pass membrane protein</topology>
    </subcellularLocation>
</comment>
<feature type="transmembrane region" description="Helical" evidence="6">
    <location>
        <begin position="29"/>
        <end position="58"/>
    </location>
</feature>
<proteinExistence type="predicted"/>
<reference evidence="8 9" key="1">
    <citation type="submission" date="2016-10" db="EMBL/GenBank/DDBJ databases">
        <authorList>
            <person name="de Groot N.N."/>
        </authorList>
    </citation>
    <scope>NUCLEOTIDE SEQUENCE [LARGE SCALE GENOMIC DNA]</scope>
    <source>
        <strain evidence="8 9">CPCC 201354</strain>
    </source>
</reference>
<dbReference type="SUPFAM" id="SSF103473">
    <property type="entry name" value="MFS general substrate transporter"/>
    <property type="match status" value="2"/>
</dbReference>
<feature type="compositionally biased region" description="Low complexity" evidence="5">
    <location>
        <begin position="503"/>
        <end position="513"/>
    </location>
</feature>
<feature type="transmembrane region" description="Helical" evidence="6">
    <location>
        <begin position="220"/>
        <end position="242"/>
    </location>
</feature>
<feature type="transmembrane region" description="Helical" evidence="6">
    <location>
        <begin position="248"/>
        <end position="265"/>
    </location>
</feature>
<feature type="region of interest" description="Disordered" evidence="5">
    <location>
        <begin position="476"/>
        <end position="513"/>
    </location>
</feature>
<feature type="transmembrane region" description="Helical" evidence="6">
    <location>
        <begin position="70"/>
        <end position="87"/>
    </location>
</feature>
<dbReference type="InterPro" id="IPR036259">
    <property type="entry name" value="MFS_trans_sf"/>
</dbReference>
<dbReference type="Proteomes" id="UP000198923">
    <property type="component" value="Unassembled WGS sequence"/>
</dbReference>
<dbReference type="GO" id="GO:0005886">
    <property type="term" value="C:plasma membrane"/>
    <property type="evidence" value="ECO:0007669"/>
    <property type="project" value="UniProtKB-SubCell"/>
</dbReference>
<keyword evidence="9" id="KW-1185">Reference proteome</keyword>
<dbReference type="RefSeq" id="WP_093173929.1">
    <property type="nucleotide sequence ID" value="NZ_FNCN01000032.1"/>
</dbReference>
<feature type="transmembrane region" description="Helical" evidence="6">
    <location>
        <begin position="99"/>
        <end position="117"/>
    </location>
</feature>
<keyword evidence="2 6" id="KW-0812">Transmembrane</keyword>
<dbReference type="PANTHER" id="PTHR42718:SF48">
    <property type="entry name" value="CONSERVED TWO-DOMAIN MEMBRANE PROTEIN-RELATED"/>
    <property type="match status" value="1"/>
</dbReference>
<keyword evidence="3 6" id="KW-1133">Transmembrane helix</keyword>
<feature type="domain" description="Major facilitator superfamily (MFS) profile" evidence="7">
    <location>
        <begin position="32"/>
        <end position="471"/>
    </location>
</feature>
<dbReference type="OrthoDB" id="3536141at2"/>
<sequence>MGHTTTGVAVLAGEAARARRRGAVSRSRIALVVAVCAGTMALATADSTAAVLSLSAMAELAGARVPADQAPWMGVAYLVPFAALLPATGRLADLLGRRLLLGLGLGLFTVSAFAAAVSDSWIFLLAARAGQGIGSAAMIPASLGLLLCELPTARRHMAVAIWSGASGLGGLLLHAGGWWLADGYGWRALFMPSVAVGTVLLLAATGLPRSRGSRGRLPDPLGLSLLAVGTGAAALAVSRGAVWGWRSPLFAGVLVGGLLLVAASVRRSRRHPVPTVDTSLWRREGFALGWAASALYGMTAFPLLMVAPAYLREWGFAAAQVGPIMVAVFAGLVIAGPMAGWMCRRVGPHWLVYGGAFLVGGACLALLTGSGPSPLWLAAAEVLGVGLGTLAIGAFTVGTLGAYPSQYASAVGTHMTAQQLGGIVGVAVASALVETPILSGPMAGYTSVFLACLILSLSGGAFALIAIALSGRVGRRARHSGRARHPSRELRPGRPTRKPFSIRAPRNPRSARPARVAVPLGQAVPPPQAHEQSDMVAIPRRVLIGLRAALVDVATVADALLPPEGQAGERFGCECHPGLDPLAARLVHEALAHESLTAQAEVFHEDTSPETATALPRRGERRSIETGPIPKIVDLPEKPAGAPGPLLRVPSSFGAGGESSGGTPGETPGASGASGETSSAPQHRRIDA</sequence>
<feature type="transmembrane region" description="Helical" evidence="6">
    <location>
        <begin position="375"/>
        <end position="403"/>
    </location>
</feature>
<evidence type="ECO:0000313" key="8">
    <source>
        <dbReference type="EMBL" id="SDI05900.1"/>
    </source>
</evidence>
<evidence type="ECO:0000256" key="1">
    <source>
        <dbReference type="ARBA" id="ARBA00004651"/>
    </source>
</evidence>
<evidence type="ECO:0000256" key="3">
    <source>
        <dbReference type="ARBA" id="ARBA00022989"/>
    </source>
</evidence>
<evidence type="ECO:0000256" key="6">
    <source>
        <dbReference type="SAM" id="Phobius"/>
    </source>
</evidence>
<evidence type="ECO:0000256" key="4">
    <source>
        <dbReference type="ARBA" id="ARBA00023136"/>
    </source>
</evidence>
<evidence type="ECO:0000256" key="5">
    <source>
        <dbReference type="SAM" id="MobiDB-lite"/>
    </source>
</evidence>
<keyword evidence="4 6" id="KW-0472">Membrane</keyword>
<protein>
    <submittedName>
        <fullName evidence="8">Predicted arabinose efflux permease, MFS family</fullName>
    </submittedName>
</protein>
<feature type="transmembrane region" description="Helical" evidence="6">
    <location>
        <begin position="286"/>
        <end position="311"/>
    </location>
</feature>
<dbReference type="STRING" id="504805.SAMN05421505_13227"/>
<feature type="transmembrane region" description="Helical" evidence="6">
    <location>
        <begin position="159"/>
        <end position="180"/>
    </location>
</feature>
<dbReference type="PROSITE" id="PS00216">
    <property type="entry name" value="SUGAR_TRANSPORT_1"/>
    <property type="match status" value="1"/>
</dbReference>
<gene>
    <name evidence="8" type="ORF">SAMN05421505_13227</name>
</gene>
<accession>A0A1G8HHI0</accession>
<feature type="region of interest" description="Disordered" evidence="5">
    <location>
        <begin position="600"/>
        <end position="688"/>
    </location>
</feature>
<dbReference type="AlphaFoldDB" id="A0A1G8HHI0"/>
<feature type="transmembrane region" description="Helical" evidence="6">
    <location>
        <begin position="123"/>
        <end position="147"/>
    </location>
</feature>
<feature type="transmembrane region" description="Helical" evidence="6">
    <location>
        <begin position="350"/>
        <end position="369"/>
    </location>
</feature>
<feature type="transmembrane region" description="Helical" evidence="6">
    <location>
        <begin position="317"/>
        <end position="338"/>
    </location>
</feature>
<dbReference type="PANTHER" id="PTHR42718">
    <property type="entry name" value="MAJOR FACILITATOR SUPERFAMILY MULTIDRUG TRANSPORTER MFSC"/>
    <property type="match status" value="1"/>
</dbReference>